<keyword evidence="1" id="KW-0472">Membrane</keyword>
<sequence length="169" mass="19440">MNLKNKWYDLFLIILDASIIICSPIIAMFSFAFFIGFLIFSAENSSEAFILIYKSIGYISYWILFTVRARLGFPQLRHIITEIKVLHWFFKIVDIIIVYPWPIMILVTIGITFITILLFILPGGGNREMLSSSFIILFGCISYWVVLITRLVIVKIVKISSKSDSKGKI</sequence>
<feature type="transmembrane region" description="Helical" evidence="1">
    <location>
        <begin position="48"/>
        <end position="67"/>
    </location>
</feature>
<feature type="transmembrane region" description="Helical" evidence="1">
    <location>
        <begin position="88"/>
        <end position="121"/>
    </location>
</feature>
<name>A0A382FU50_9ZZZZ</name>
<keyword evidence="1" id="KW-1133">Transmembrane helix</keyword>
<feature type="transmembrane region" description="Helical" evidence="1">
    <location>
        <begin position="133"/>
        <end position="153"/>
    </location>
</feature>
<evidence type="ECO:0000256" key="1">
    <source>
        <dbReference type="SAM" id="Phobius"/>
    </source>
</evidence>
<feature type="transmembrane region" description="Helical" evidence="1">
    <location>
        <begin position="12"/>
        <end position="42"/>
    </location>
</feature>
<evidence type="ECO:0000313" key="2">
    <source>
        <dbReference type="EMBL" id="SVB66122.1"/>
    </source>
</evidence>
<keyword evidence="1" id="KW-0812">Transmembrane</keyword>
<proteinExistence type="predicted"/>
<gene>
    <name evidence="2" type="ORF">METZ01_LOCUS218976</name>
</gene>
<organism evidence="2">
    <name type="scientific">marine metagenome</name>
    <dbReference type="NCBI Taxonomy" id="408172"/>
    <lineage>
        <taxon>unclassified sequences</taxon>
        <taxon>metagenomes</taxon>
        <taxon>ecological metagenomes</taxon>
    </lineage>
</organism>
<dbReference type="AlphaFoldDB" id="A0A382FU50"/>
<accession>A0A382FU50</accession>
<reference evidence="2" key="1">
    <citation type="submission" date="2018-05" db="EMBL/GenBank/DDBJ databases">
        <authorList>
            <person name="Lanie J.A."/>
            <person name="Ng W.-L."/>
            <person name="Kazmierczak K.M."/>
            <person name="Andrzejewski T.M."/>
            <person name="Davidsen T.M."/>
            <person name="Wayne K.J."/>
            <person name="Tettelin H."/>
            <person name="Glass J.I."/>
            <person name="Rusch D."/>
            <person name="Podicherti R."/>
            <person name="Tsui H.-C.T."/>
            <person name="Winkler M.E."/>
        </authorList>
    </citation>
    <scope>NUCLEOTIDE SEQUENCE</scope>
</reference>
<protein>
    <submittedName>
        <fullName evidence="2">Uncharacterized protein</fullName>
    </submittedName>
</protein>
<dbReference type="EMBL" id="UINC01051681">
    <property type="protein sequence ID" value="SVB66122.1"/>
    <property type="molecule type" value="Genomic_DNA"/>
</dbReference>